<keyword evidence="2" id="KW-1185">Reference proteome</keyword>
<accession>A0ABU6ZSK2</accession>
<name>A0ABU6ZSK2_9FABA</name>
<evidence type="ECO:0000313" key="1">
    <source>
        <dbReference type="EMBL" id="MED6224944.1"/>
    </source>
</evidence>
<organism evidence="1 2">
    <name type="scientific">Stylosanthes scabra</name>
    <dbReference type="NCBI Taxonomy" id="79078"/>
    <lineage>
        <taxon>Eukaryota</taxon>
        <taxon>Viridiplantae</taxon>
        <taxon>Streptophyta</taxon>
        <taxon>Embryophyta</taxon>
        <taxon>Tracheophyta</taxon>
        <taxon>Spermatophyta</taxon>
        <taxon>Magnoliopsida</taxon>
        <taxon>eudicotyledons</taxon>
        <taxon>Gunneridae</taxon>
        <taxon>Pentapetalae</taxon>
        <taxon>rosids</taxon>
        <taxon>fabids</taxon>
        <taxon>Fabales</taxon>
        <taxon>Fabaceae</taxon>
        <taxon>Papilionoideae</taxon>
        <taxon>50 kb inversion clade</taxon>
        <taxon>dalbergioids sensu lato</taxon>
        <taxon>Dalbergieae</taxon>
        <taxon>Pterocarpus clade</taxon>
        <taxon>Stylosanthes</taxon>
    </lineage>
</organism>
<comment type="caution">
    <text evidence="1">The sequence shown here is derived from an EMBL/GenBank/DDBJ whole genome shotgun (WGS) entry which is preliminary data.</text>
</comment>
<evidence type="ECO:0000313" key="2">
    <source>
        <dbReference type="Proteomes" id="UP001341840"/>
    </source>
</evidence>
<gene>
    <name evidence="1" type="ORF">PIB30_089064</name>
</gene>
<reference evidence="1 2" key="1">
    <citation type="journal article" date="2023" name="Plants (Basel)">
        <title>Bridging the Gap: Combining Genomics and Transcriptomics Approaches to Understand Stylosanthes scabra, an Orphan Legume from the Brazilian Caatinga.</title>
        <authorList>
            <person name="Ferreira-Neto J.R.C."/>
            <person name="da Silva M.D."/>
            <person name="Binneck E."/>
            <person name="de Melo N.F."/>
            <person name="da Silva R.H."/>
            <person name="de Melo A.L.T.M."/>
            <person name="Pandolfi V."/>
            <person name="Bustamante F.O."/>
            <person name="Brasileiro-Vidal A.C."/>
            <person name="Benko-Iseppon A.M."/>
        </authorList>
    </citation>
    <scope>NUCLEOTIDE SEQUENCE [LARGE SCALE GENOMIC DNA]</scope>
    <source>
        <tissue evidence="1">Leaves</tissue>
    </source>
</reference>
<dbReference type="EMBL" id="JASCZI010273507">
    <property type="protein sequence ID" value="MED6224944.1"/>
    <property type="molecule type" value="Genomic_DNA"/>
</dbReference>
<proteinExistence type="predicted"/>
<protein>
    <submittedName>
        <fullName evidence="1">Uncharacterized protein</fullName>
    </submittedName>
</protein>
<sequence length="121" mass="13840">MASSSTPASVFDDYRFRTEFNQTLFVSIVRKKKVTPEVGFNLDEDEYPQIKEQIALRGWRRLAAPITDISKLLVQEFYARAAWERKVRLSKHNLQIVQGCKGANEGIQENLANSTRKANHG</sequence>
<dbReference type="Proteomes" id="UP001341840">
    <property type="component" value="Unassembled WGS sequence"/>
</dbReference>